<sequence length="389" mass="40859">MTPDRACTTARRPPRALLAATALTLASLLGGCGSSTDKPAPPADAPHNATLTAAQRQHITLDTVVSGPFHKAIEATGVVDFDNDQATSVLAPFSGPVTQLLVSAGQHVDKGQPLARVNSPDFAAAVGAYSKALVAARNARRLADADRDLSAHEGVPRRELEQALTDAASADADRDAALQALLALDTDPQTIKAIQSGKPPAHVEAVIRAPVAGTVAEKLITPGQLLQAGSTACFTVADLSRMWVMAQVAPGELAAVSIGDPARIDAGSTGTLPGVVDNIGAVVDPDTRAVPVRVRVDNAHGLLKKQMYVRVRIQSRQTDRGLLVPVSAFLRDDENLPFVYVAQHDGSFARRRVTLGYRSGDRYQVSEGLQAGEQVVAQGGLFVQFMQSQ</sequence>
<keyword evidence="8" id="KW-1185">Reference proteome</keyword>
<dbReference type="InterPro" id="IPR058792">
    <property type="entry name" value="Beta-barrel_RND_2"/>
</dbReference>
<dbReference type="InterPro" id="IPR058627">
    <property type="entry name" value="MdtA-like_C"/>
</dbReference>
<evidence type="ECO:0000259" key="4">
    <source>
        <dbReference type="Pfam" id="PF25954"/>
    </source>
</evidence>
<dbReference type="Pfam" id="PF25954">
    <property type="entry name" value="Beta-barrel_RND_2"/>
    <property type="match status" value="1"/>
</dbReference>
<name>A0A1H6S362_9GAMM</name>
<feature type="chain" id="PRO_5011445517" evidence="3">
    <location>
        <begin position="32"/>
        <end position="389"/>
    </location>
</feature>
<dbReference type="OrthoDB" id="9806939at2"/>
<reference evidence="7 8" key="1">
    <citation type="submission" date="2016-10" db="EMBL/GenBank/DDBJ databases">
        <authorList>
            <person name="de Groot N.N."/>
        </authorList>
    </citation>
    <scope>NUCLEOTIDE SEQUENCE [LARGE SCALE GENOMIC DNA]</scope>
    <source>
        <strain evidence="7 8">DSM 26515</strain>
    </source>
</reference>
<evidence type="ECO:0000256" key="2">
    <source>
        <dbReference type="ARBA" id="ARBA00022448"/>
    </source>
</evidence>
<evidence type="ECO:0000313" key="8">
    <source>
        <dbReference type="Proteomes" id="UP000199420"/>
    </source>
</evidence>
<comment type="similarity">
    <text evidence="1">Belongs to the membrane fusion protein (MFP) (TC 8.A.1) family.</text>
</comment>
<keyword evidence="2" id="KW-0813">Transport</keyword>
<evidence type="ECO:0000256" key="3">
    <source>
        <dbReference type="SAM" id="SignalP"/>
    </source>
</evidence>
<dbReference type="AlphaFoldDB" id="A0A1H6S362"/>
<dbReference type="InterPro" id="IPR051909">
    <property type="entry name" value="MFP_Cation_Efflux"/>
</dbReference>
<organism evidence="7 8">
    <name type="scientific">Frateuria terrea</name>
    <dbReference type="NCBI Taxonomy" id="529704"/>
    <lineage>
        <taxon>Bacteria</taxon>
        <taxon>Pseudomonadati</taxon>
        <taxon>Pseudomonadota</taxon>
        <taxon>Gammaproteobacteria</taxon>
        <taxon>Lysobacterales</taxon>
        <taxon>Rhodanobacteraceae</taxon>
        <taxon>Frateuria</taxon>
    </lineage>
</organism>
<dbReference type="NCBIfam" id="TIGR01730">
    <property type="entry name" value="RND_mfp"/>
    <property type="match status" value="1"/>
</dbReference>
<keyword evidence="3" id="KW-0732">Signal</keyword>
<dbReference type="SUPFAM" id="SSF111369">
    <property type="entry name" value="HlyD-like secretion proteins"/>
    <property type="match status" value="1"/>
</dbReference>
<dbReference type="RefSeq" id="WP_091334654.1">
    <property type="nucleotide sequence ID" value="NZ_FNYC01000002.1"/>
</dbReference>
<dbReference type="Pfam" id="PF25967">
    <property type="entry name" value="RND-MFP_C"/>
    <property type="match status" value="1"/>
</dbReference>
<protein>
    <submittedName>
        <fullName evidence="7">Membrane fusion protein, cobalt-zinc-cadmium efflux system</fullName>
    </submittedName>
</protein>
<dbReference type="InterPro" id="IPR006143">
    <property type="entry name" value="RND_pump_MFP"/>
</dbReference>
<feature type="domain" description="CzcB-like barrel-sandwich hybrid" evidence="6">
    <location>
        <begin position="87"/>
        <end position="238"/>
    </location>
</feature>
<dbReference type="EMBL" id="FNYC01000002">
    <property type="protein sequence ID" value="SEI61136.1"/>
    <property type="molecule type" value="Genomic_DNA"/>
</dbReference>
<dbReference type="PROSITE" id="PS51257">
    <property type="entry name" value="PROKAR_LIPOPROTEIN"/>
    <property type="match status" value="1"/>
</dbReference>
<feature type="signal peptide" evidence="3">
    <location>
        <begin position="1"/>
        <end position="31"/>
    </location>
</feature>
<gene>
    <name evidence="7" type="ORF">SAMN04487997_1187</name>
</gene>
<evidence type="ECO:0000259" key="5">
    <source>
        <dbReference type="Pfam" id="PF25967"/>
    </source>
</evidence>
<dbReference type="Gene3D" id="2.40.30.170">
    <property type="match status" value="1"/>
</dbReference>
<evidence type="ECO:0000256" key="1">
    <source>
        <dbReference type="ARBA" id="ARBA00009477"/>
    </source>
</evidence>
<dbReference type="Pfam" id="PF25973">
    <property type="entry name" value="BSH_CzcB"/>
    <property type="match status" value="1"/>
</dbReference>
<dbReference type="InterPro" id="IPR058647">
    <property type="entry name" value="BSH_CzcB-like"/>
</dbReference>
<dbReference type="PANTHER" id="PTHR30097">
    <property type="entry name" value="CATION EFFLUX SYSTEM PROTEIN CUSB"/>
    <property type="match status" value="1"/>
</dbReference>
<dbReference type="GO" id="GO:0022857">
    <property type="term" value="F:transmembrane transporter activity"/>
    <property type="evidence" value="ECO:0007669"/>
    <property type="project" value="InterPro"/>
</dbReference>
<dbReference type="Proteomes" id="UP000199420">
    <property type="component" value="Unassembled WGS sequence"/>
</dbReference>
<feature type="domain" description="Multidrug resistance protein MdtA-like C-terminal permuted SH3" evidence="5">
    <location>
        <begin position="322"/>
        <end position="379"/>
    </location>
</feature>
<evidence type="ECO:0000313" key="7">
    <source>
        <dbReference type="EMBL" id="SEI61136.1"/>
    </source>
</evidence>
<dbReference type="FunFam" id="2.40.30.170:FF:000010">
    <property type="entry name" value="Efflux RND transporter periplasmic adaptor subunit"/>
    <property type="match status" value="1"/>
</dbReference>
<dbReference type="Gene3D" id="2.40.50.100">
    <property type="match status" value="1"/>
</dbReference>
<evidence type="ECO:0000259" key="6">
    <source>
        <dbReference type="Pfam" id="PF25973"/>
    </source>
</evidence>
<dbReference type="STRING" id="529704.SAMN02927913_1102"/>
<accession>A0A1H6S362</accession>
<proteinExistence type="inferred from homology"/>
<feature type="domain" description="CusB-like beta-barrel" evidence="4">
    <location>
        <begin position="242"/>
        <end position="316"/>
    </location>
</feature>
<dbReference type="GO" id="GO:0016020">
    <property type="term" value="C:membrane"/>
    <property type="evidence" value="ECO:0007669"/>
    <property type="project" value="InterPro"/>
</dbReference>
<dbReference type="Gene3D" id="2.40.420.20">
    <property type="match status" value="1"/>
</dbReference>